<protein>
    <submittedName>
        <fullName evidence="3">Glutamyl-tRNA(Gln) amidotransferase subunit A, chloroplastic/mitochondrial</fullName>
    </submittedName>
</protein>
<feature type="domain" description="Amidase" evidence="2">
    <location>
        <begin position="997"/>
        <end position="1437"/>
    </location>
</feature>
<dbReference type="GO" id="GO:0016740">
    <property type="term" value="F:transferase activity"/>
    <property type="evidence" value="ECO:0007669"/>
    <property type="project" value="UniProtKB-KW"/>
</dbReference>
<dbReference type="InterPro" id="IPR036928">
    <property type="entry name" value="AS_sf"/>
</dbReference>
<reference evidence="3 4" key="2">
    <citation type="journal article" date="2017" name="Nature">
        <title>The Apostasia genome and the evolution of orchids.</title>
        <authorList>
            <person name="Zhang G.Q."/>
            <person name="Liu K.W."/>
            <person name="Li Z."/>
            <person name="Lohaus R."/>
            <person name="Hsiao Y.Y."/>
            <person name="Niu S.C."/>
            <person name="Wang J.Y."/>
            <person name="Lin Y.C."/>
            <person name="Xu Q."/>
            <person name="Chen L.J."/>
            <person name="Yoshida K."/>
            <person name="Fujiwara S."/>
            <person name="Wang Z.W."/>
            <person name="Zhang Y.Q."/>
            <person name="Mitsuda N."/>
            <person name="Wang M."/>
            <person name="Liu G.H."/>
            <person name="Pecoraro L."/>
            <person name="Huang H.X."/>
            <person name="Xiao X.J."/>
            <person name="Lin M."/>
            <person name="Wu X.Y."/>
            <person name="Wu W.L."/>
            <person name="Chen Y.Y."/>
            <person name="Chang S.B."/>
            <person name="Sakamoto S."/>
            <person name="Ohme-Takagi M."/>
            <person name="Yagi M."/>
            <person name="Zeng S.J."/>
            <person name="Shen C.Y."/>
            <person name="Yeh C.M."/>
            <person name="Luo Y.B."/>
            <person name="Tsai W.C."/>
            <person name="Van de Peer Y."/>
            <person name="Liu Z.J."/>
        </authorList>
    </citation>
    <scope>NUCLEOTIDE SEQUENCE [LARGE SCALE GENOMIC DNA]</scope>
    <source>
        <tissue evidence="3">The whole plant</tissue>
    </source>
</reference>
<name>A0A2I0VVD8_9ASPA</name>
<reference evidence="3 4" key="1">
    <citation type="journal article" date="2016" name="Sci. Rep.">
        <title>The Dendrobium catenatum Lindl. genome sequence provides insights into polysaccharide synthase, floral development and adaptive evolution.</title>
        <authorList>
            <person name="Zhang G.Q."/>
            <person name="Xu Q."/>
            <person name="Bian C."/>
            <person name="Tsai W.C."/>
            <person name="Yeh C.M."/>
            <person name="Liu K.W."/>
            <person name="Yoshida K."/>
            <person name="Zhang L.S."/>
            <person name="Chang S.B."/>
            <person name="Chen F."/>
            <person name="Shi Y."/>
            <person name="Su Y.Y."/>
            <person name="Zhang Y.Q."/>
            <person name="Chen L.J."/>
            <person name="Yin Y."/>
            <person name="Lin M."/>
            <person name="Huang H."/>
            <person name="Deng H."/>
            <person name="Wang Z.W."/>
            <person name="Zhu S.L."/>
            <person name="Zhao X."/>
            <person name="Deng C."/>
            <person name="Niu S.C."/>
            <person name="Huang J."/>
            <person name="Wang M."/>
            <person name="Liu G.H."/>
            <person name="Yang H.J."/>
            <person name="Xiao X.J."/>
            <person name="Hsiao Y.Y."/>
            <person name="Wu W.L."/>
            <person name="Chen Y.Y."/>
            <person name="Mitsuda N."/>
            <person name="Ohme-Takagi M."/>
            <person name="Luo Y.B."/>
            <person name="Van de Peer Y."/>
            <person name="Liu Z.J."/>
        </authorList>
    </citation>
    <scope>NUCLEOTIDE SEQUENCE [LARGE SCALE GENOMIC DNA]</scope>
    <source>
        <tissue evidence="3">The whole plant</tissue>
    </source>
</reference>
<evidence type="ECO:0000313" key="3">
    <source>
        <dbReference type="EMBL" id="PKU67373.1"/>
    </source>
</evidence>
<keyword evidence="3" id="KW-0808">Transferase</keyword>
<accession>A0A2I0VVD8</accession>
<dbReference type="Pfam" id="PF01425">
    <property type="entry name" value="Amidase"/>
    <property type="match status" value="1"/>
</dbReference>
<keyword evidence="4" id="KW-1185">Reference proteome</keyword>
<feature type="region of interest" description="Disordered" evidence="1">
    <location>
        <begin position="1111"/>
        <end position="1130"/>
    </location>
</feature>
<dbReference type="PANTHER" id="PTHR42678:SF34">
    <property type="entry name" value="OS04G0183300 PROTEIN"/>
    <property type="match status" value="1"/>
</dbReference>
<evidence type="ECO:0000259" key="2">
    <source>
        <dbReference type="Pfam" id="PF01425"/>
    </source>
</evidence>
<gene>
    <name evidence="3" type="primary">GATA</name>
    <name evidence="3" type="ORF">MA16_Dca016431</name>
</gene>
<evidence type="ECO:0000313" key="4">
    <source>
        <dbReference type="Proteomes" id="UP000233837"/>
    </source>
</evidence>
<dbReference type="Proteomes" id="UP000233837">
    <property type="component" value="Unassembled WGS sequence"/>
</dbReference>
<sequence length="1458" mass="159216">MQFYLFLQVLKSKSTITSHGISDAFIERSIINICRCIQSTEDSLVPLLNPSEKLLELLTAQAEMLLVLSRILFMQHSLRNNKKQLFSVSISLIRTSGSCFKSLAMGRLSTKLNKAVKFFLMVLLMSMEFNNPGESTNDDSGLDNNQLAETSLAIVGLLPVLCKYVERIECFDQSVASMDLMLRSFLMPDIWLPILQENLPLKHLIQITRQRISLSSVTIALNFLLTLAQPKGGAEMLHSVNLFPSLQILFKHLVDETKPNADVGCFSTNYGKNNMHAHLLCFTFAIISSVCHSLRDDSSFIDIFGSAIHNFFADKDNMISLCFTTPNFPSDVQSYKTIRNQDPQTSLASLKLSEHALLLICLLTRHRNYRRKGMKEIEFEVRQKSIHFLAFISKETQHVGDLSNRMIPLFCLPTLKEEHELNEKPSFIGSKHGWFVVSALAVSSKNKATSSLSTGLPLVTKDYVNGCAQAKPTYFSDVVAIQIYRITFLLLTYLCMQAKAAAERAEEVGYIDLERFPDLPMPEILHGLQDQAIAVVVDVCEAKSSAIPVETEGVCLLMLQILEKSLYLEFCVTQSCGIRPVLGRIEDVSKELKSLIQVILEQLQVQRTFSPSTPHSANADIIFAYCIYNPCGRTSIFIASLISIYRRCIDHTFPSTLISKPPNFSMELLLFFFFFLFSLLPLSSTQPNDTTLPGSIARTTKQQLLAALSPGNPSASEPFLSSPSGKYAAYFLRRDSDPVPDAGGFGNDFCYIQVAEINTTDSRWESDCVPVTISNACSLIFSDSGLEILDGSNSAWSTDAHSEFPVQNLELDDEGDLRITGEDGELAWKASDEPRQNQHCGETGSPGLVAAAPPSAQTIGKGSETPLEQPPPGRSTGRVGPTPEGVNGAGIGYGGLPLVDSTPYDSGSLRPVVGWVGTGRALLLCLSAIGNSHTPSLKQFSNAASMTSSTHIFLLLLLFVVSIYSQSTTFSPFKFEEATIADIQEAFNNGMLNSSQLVKHYLDQISTLNPHLNAVIEVNPDAIDDAAKADLQRSTDGMQLSPLHGIPVLIKDNINTHDKLNTTSGSFALLGSVVSQDAGVIQRLRKAGAIILGKSSMSEWDNFRSLDVKQGWSPRGGQGRNPYPTADGPCGTSSGSAIAVAANLVTVSLGTDLDNAITCPAVMNSVVGIKPTVGLTSRSGMVPISPRLQTIGPMARTMADAVTLLDVIVGFDPLDANATKEALRFIPTDGFQKSLKEDGLEGKRVGILRHSFSNEYPKGSVEANTFEAHFQTMRLKGAILIDNIELKNVKIMQNITASGEAIALLAEFKLSLNAYLKDLVSSPVRSLADVIVFNNQHPIEERMKEYGQIVFLASQQTNGIGEAEKNAMKRMAQLSKEGMEDLIQEKSLDAVMFPDYSMSHALAIGGFPIISVPAGYNNSGAPFGISFAGLRGSDATLIEIAYAFEQATKVRKPPPQLV</sequence>
<dbReference type="Gene3D" id="3.90.1300.10">
    <property type="entry name" value="Amidase signature (AS) domain"/>
    <property type="match status" value="1"/>
</dbReference>
<dbReference type="InterPro" id="IPR036426">
    <property type="entry name" value="Bulb-type_lectin_dom_sf"/>
</dbReference>
<dbReference type="PANTHER" id="PTHR42678">
    <property type="entry name" value="AMIDASE"/>
    <property type="match status" value="1"/>
</dbReference>
<proteinExistence type="predicted"/>
<evidence type="ECO:0000256" key="1">
    <source>
        <dbReference type="SAM" id="MobiDB-lite"/>
    </source>
</evidence>
<dbReference type="SUPFAM" id="SSF75304">
    <property type="entry name" value="Amidase signature (AS) enzymes"/>
    <property type="match status" value="1"/>
</dbReference>
<dbReference type="EMBL" id="KZ503202">
    <property type="protein sequence ID" value="PKU67373.1"/>
    <property type="molecule type" value="Genomic_DNA"/>
</dbReference>
<dbReference type="InterPro" id="IPR023631">
    <property type="entry name" value="Amidase_dom"/>
</dbReference>
<dbReference type="STRING" id="906689.A0A2I0VVD8"/>
<dbReference type="SUPFAM" id="SSF51110">
    <property type="entry name" value="alpha-D-mannose-specific plant lectins"/>
    <property type="match status" value="1"/>
</dbReference>
<organism evidence="3 4">
    <name type="scientific">Dendrobium catenatum</name>
    <dbReference type="NCBI Taxonomy" id="906689"/>
    <lineage>
        <taxon>Eukaryota</taxon>
        <taxon>Viridiplantae</taxon>
        <taxon>Streptophyta</taxon>
        <taxon>Embryophyta</taxon>
        <taxon>Tracheophyta</taxon>
        <taxon>Spermatophyta</taxon>
        <taxon>Magnoliopsida</taxon>
        <taxon>Liliopsida</taxon>
        <taxon>Asparagales</taxon>
        <taxon>Orchidaceae</taxon>
        <taxon>Epidendroideae</taxon>
        <taxon>Malaxideae</taxon>
        <taxon>Dendrobiinae</taxon>
        <taxon>Dendrobium</taxon>
    </lineage>
</organism>
<feature type="region of interest" description="Disordered" evidence="1">
    <location>
        <begin position="832"/>
        <end position="887"/>
    </location>
</feature>